<feature type="region of interest" description="Disordered" evidence="1">
    <location>
        <begin position="219"/>
        <end position="245"/>
    </location>
</feature>
<reference evidence="2 3" key="1">
    <citation type="journal article" date="2012" name="BMC Genomics">
        <title>Comparative genomics of the white-rot fungi, Phanerochaete carnosa and P. chrysosporium, to elucidate the genetic basis of the distinct wood types they colonize.</title>
        <authorList>
            <person name="Suzuki H."/>
            <person name="MacDonald J."/>
            <person name="Syed K."/>
            <person name="Salamov A."/>
            <person name="Hori C."/>
            <person name="Aerts A."/>
            <person name="Henrissat B."/>
            <person name="Wiebenga A."/>
            <person name="vanKuyk P.A."/>
            <person name="Barry K."/>
            <person name="Lindquist E."/>
            <person name="LaButti K."/>
            <person name="Lapidus A."/>
            <person name="Lucas S."/>
            <person name="Coutinho P."/>
            <person name="Gong Y."/>
            <person name="Samejima M."/>
            <person name="Mahadevan R."/>
            <person name="Abou-Zaid M."/>
            <person name="de Vries R.P."/>
            <person name="Igarashi K."/>
            <person name="Yadav J.S."/>
            <person name="Grigoriev I.V."/>
            <person name="Master E.R."/>
        </authorList>
    </citation>
    <scope>NUCLEOTIDE SEQUENCE [LARGE SCALE GENOMIC DNA]</scope>
    <source>
        <strain evidence="2 3">HHB-10118-sp</strain>
    </source>
</reference>
<accession>K5V7F5</accession>
<keyword evidence="3" id="KW-1185">Reference proteome</keyword>
<gene>
    <name evidence="2" type="ORF">PHACADRAFT_193823</name>
</gene>
<evidence type="ECO:0000313" key="2">
    <source>
        <dbReference type="EMBL" id="EKM58706.1"/>
    </source>
</evidence>
<protein>
    <submittedName>
        <fullName evidence="2">Uncharacterized protein</fullName>
    </submittedName>
</protein>
<dbReference type="AlphaFoldDB" id="K5V7F5"/>
<organism evidence="2 3">
    <name type="scientific">Phanerochaete carnosa (strain HHB-10118-sp)</name>
    <name type="common">White-rot fungus</name>
    <name type="synonym">Peniophora carnosa</name>
    <dbReference type="NCBI Taxonomy" id="650164"/>
    <lineage>
        <taxon>Eukaryota</taxon>
        <taxon>Fungi</taxon>
        <taxon>Dikarya</taxon>
        <taxon>Basidiomycota</taxon>
        <taxon>Agaricomycotina</taxon>
        <taxon>Agaricomycetes</taxon>
        <taxon>Polyporales</taxon>
        <taxon>Phanerochaetaceae</taxon>
        <taxon>Phanerochaete</taxon>
    </lineage>
</organism>
<feature type="compositionally biased region" description="Polar residues" evidence="1">
    <location>
        <begin position="594"/>
        <end position="629"/>
    </location>
</feature>
<dbReference type="OrthoDB" id="2804412at2759"/>
<evidence type="ECO:0000256" key="1">
    <source>
        <dbReference type="SAM" id="MobiDB-lite"/>
    </source>
</evidence>
<proteinExistence type="predicted"/>
<dbReference type="RefSeq" id="XP_007394004.1">
    <property type="nucleotide sequence ID" value="XM_007393942.1"/>
</dbReference>
<feature type="region of interest" description="Disordered" evidence="1">
    <location>
        <begin position="274"/>
        <end position="331"/>
    </location>
</feature>
<dbReference type="GeneID" id="18910939"/>
<feature type="region of interest" description="Disordered" evidence="1">
    <location>
        <begin position="577"/>
        <end position="641"/>
    </location>
</feature>
<evidence type="ECO:0000313" key="3">
    <source>
        <dbReference type="Proteomes" id="UP000008370"/>
    </source>
</evidence>
<dbReference type="HOGENOM" id="CLU_399063_0_0_1"/>
<name>K5V7F5_PHACS</name>
<dbReference type="Proteomes" id="UP000008370">
    <property type="component" value="Unassembled WGS sequence"/>
</dbReference>
<dbReference type="InParanoid" id="K5V7F5"/>
<sequence length="690" mass="75504">MPIHDPSHVYAQQLISCGLGLPLWQPEPPTFGIPEIGDAGFIQNGCFYRLFNALKPADDPLNSRGVPDGFELVNFDETEFIHPLCNSLPAGALYNNSSVHCDSQAGVEVNGLLQLSYCFTCYNKRAAMAVVADPATSTATLNNQSLPTYMANNYESWYNFASDRGHALRRGDIYLVRGHVRASNRWAIASCESSERGHRISFSAEALYFTSPRFNWSHTSSDNVGMRQRRGPGRAGSNVAEGPPPQVLDQTMFISYYKLKLRLWKFKHIVSGVNSKDSGGNDDDPSTGMLVRRHRTPPSNSASHDAHRNAETGSGSQRSNTSSASGKGKTKAKVYAFEGEPDSRIVDDGSEEEVQFYDPLDYLLDYILEHSDAQAAIASHDDLYTVCDLSNWPEDIAAHICQVQPKIYIGEGGLGQLFPPPEDGTGCMKPSEGSVKLQKTNKPSLDPKTVWNFIVAELDSELNQEDSFSFAGQSASHHASYYNLRIFIRAQARAATLPVARYLHERATAVHPGRQQALYAVWLGDDLPVSSRVTVIVCDHHAVDVAEKLECVYKTLCMFKSFGKWWAGCEERTSRGAIATPSQRHHPQAPPPYTNDSDPNSLPSGEALNTGSYRYNPPAQQSVGAQWQPVSPPAPDGAYASDPNLEAILAGLLPPPSHENSLAVISHVAPQYFPSGQILRQSAAAECGGF</sequence>
<dbReference type="KEGG" id="pco:PHACADRAFT_193823"/>
<dbReference type="EMBL" id="JH930470">
    <property type="protein sequence ID" value="EKM58706.1"/>
    <property type="molecule type" value="Genomic_DNA"/>
</dbReference>